<accession>A0A2S8F3V7</accession>
<protein>
    <recommendedName>
        <fullName evidence="2">Putative zinc-finger domain-containing protein</fullName>
    </recommendedName>
</protein>
<evidence type="ECO:0000256" key="1">
    <source>
        <dbReference type="SAM" id="Phobius"/>
    </source>
</evidence>
<dbReference type="InterPro" id="IPR027383">
    <property type="entry name" value="Znf_put"/>
</dbReference>
<dbReference type="Proteomes" id="UP000237819">
    <property type="component" value="Unassembled WGS sequence"/>
</dbReference>
<evidence type="ECO:0000313" key="5">
    <source>
        <dbReference type="Proteomes" id="UP000237819"/>
    </source>
</evidence>
<dbReference type="Proteomes" id="UP000239388">
    <property type="component" value="Unassembled WGS sequence"/>
</dbReference>
<feature type="transmembrane region" description="Helical" evidence="1">
    <location>
        <begin position="32"/>
        <end position="54"/>
    </location>
</feature>
<dbReference type="EMBL" id="PUIB01000029">
    <property type="protein sequence ID" value="PQO26839.1"/>
    <property type="molecule type" value="Genomic_DNA"/>
</dbReference>
<dbReference type="RefSeq" id="WP_105339352.1">
    <property type="nucleotide sequence ID" value="NZ_PUHZ01000026.1"/>
</dbReference>
<dbReference type="EMBL" id="PUHZ01000026">
    <property type="protein sequence ID" value="PQO41528.1"/>
    <property type="molecule type" value="Genomic_DNA"/>
</dbReference>
<comment type="caution">
    <text evidence="3">The sequence shown here is derived from an EMBL/GenBank/DDBJ whole genome shotgun (WGS) entry which is preliminary data.</text>
</comment>
<evidence type="ECO:0000313" key="4">
    <source>
        <dbReference type="EMBL" id="PQO41528.1"/>
    </source>
</evidence>
<keyword evidence="1" id="KW-0812">Transmembrane</keyword>
<evidence type="ECO:0000259" key="2">
    <source>
        <dbReference type="Pfam" id="PF13490"/>
    </source>
</evidence>
<sequence length="167" mass="18742">MNEHDPESWRPCRAGEFAEIGNNLVLLRRRRLAMQTVSSLCGVFLVIGIVLWLGPVNDLPVYATITCSECHSQMSAYQAQTLSPSQMQQMDAHFGHCPGCKDRYEKLKECHDRKACDADDCDVSRDCKASDKCKVSNCMSWNCQAKTCQSSHDCEAKSSTDCERKPL</sequence>
<feature type="domain" description="Putative zinc-finger" evidence="2">
    <location>
        <begin position="67"/>
        <end position="100"/>
    </location>
</feature>
<gene>
    <name evidence="4" type="ORF">C5Y93_30940</name>
    <name evidence="3" type="ORF">C5Y98_29140</name>
</gene>
<proteinExistence type="predicted"/>
<organism evidence="3 6">
    <name type="scientific">Blastopirellula marina</name>
    <dbReference type="NCBI Taxonomy" id="124"/>
    <lineage>
        <taxon>Bacteria</taxon>
        <taxon>Pseudomonadati</taxon>
        <taxon>Planctomycetota</taxon>
        <taxon>Planctomycetia</taxon>
        <taxon>Pirellulales</taxon>
        <taxon>Pirellulaceae</taxon>
        <taxon>Blastopirellula</taxon>
    </lineage>
</organism>
<evidence type="ECO:0000313" key="6">
    <source>
        <dbReference type="Proteomes" id="UP000239388"/>
    </source>
</evidence>
<keyword evidence="1" id="KW-0472">Membrane</keyword>
<keyword evidence="1" id="KW-1133">Transmembrane helix</keyword>
<reference evidence="5 6" key="1">
    <citation type="submission" date="2018-02" db="EMBL/GenBank/DDBJ databases">
        <title>Comparative genomes isolates from brazilian mangrove.</title>
        <authorList>
            <person name="Araujo J.E."/>
            <person name="Taketani R.G."/>
            <person name="Silva M.C.P."/>
            <person name="Loureco M.V."/>
            <person name="Andreote F.D."/>
        </authorList>
    </citation>
    <scope>NUCLEOTIDE SEQUENCE [LARGE SCALE GENOMIC DNA]</scope>
    <source>
        <strain evidence="3 6">NAP PRIS-MGV</strain>
        <strain evidence="4 5">Nap-Phe MGV</strain>
    </source>
</reference>
<dbReference type="OrthoDB" id="282225at2"/>
<name>A0A2S8F3V7_9BACT</name>
<dbReference type="AlphaFoldDB" id="A0A2S8F3V7"/>
<evidence type="ECO:0000313" key="3">
    <source>
        <dbReference type="EMBL" id="PQO26839.1"/>
    </source>
</evidence>
<dbReference type="Pfam" id="PF13490">
    <property type="entry name" value="zf-HC2"/>
    <property type="match status" value="1"/>
</dbReference>